<dbReference type="SUPFAM" id="SSF55785">
    <property type="entry name" value="PYP-like sensor domain (PAS domain)"/>
    <property type="match status" value="1"/>
</dbReference>
<dbReference type="Gene3D" id="1.10.510.10">
    <property type="entry name" value="Transferase(Phosphotransferase) domain 1"/>
    <property type="match status" value="1"/>
</dbReference>
<evidence type="ECO:0000313" key="17">
    <source>
        <dbReference type="Proteomes" id="UP000279259"/>
    </source>
</evidence>
<keyword evidence="6" id="KW-0418">Kinase</keyword>
<feature type="compositionally biased region" description="Polar residues" evidence="11">
    <location>
        <begin position="587"/>
        <end position="599"/>
    </location>
</feature>
<dbReference type="Proteomes" id="UP000279259">
    <property type="component" value="Unassembled WGS sequence"/>
</dbReference>
<dbReference type="GO" id="GO:0005524">
    <property type="term" value="F:ATP binding"/>
    <property type="evidence" value="ECO:0007669"/>
    <property type="project" value="UniProtKB-KW"/>
</dbReference>
<dbReference type="GO" id="GO:0005737">
    <property type="term" value="C:cytoplasm"/>
    <property type="evidence" value="ECO:0007669"/>
    <property type="project" value="TreeGrafter"/>
</dbReference>
<dbReference type="STRING" id="1890683.A0A427YH58"/>
<feature type="compositionally biased region" description="Low complexity" evidence="11">
    <location>
        <begin position="2423"/>
        <end position="2437"/>
    </location>
</feature>
<dbReference type="FunFam" id="3.30.200.20:FF:001008">
    <property type="entry name" value="Serine/threonine-protein kinase cek1"/>
    <property type="match status" value="1"/>
</dbReference>
<reference evidence="16 17" key="1">
    <citation type="submission" date="2018-11" db="EMBL/GenBank/DDBJ databases">
        <title>Genome sequence of Saitozyma podzolica DSM 27192.</title>
        <authorList>
            <person name="Aliyu H."/>
            <person name="Gorte O."/>
            <person name="Ochsenreither K."/>
        </authorList>
    </citation>
    <scope>NUCLEOTIDE SEQUENCE [LARGE SCALE GENOMIC DNA]</scope>
    <source>
        <strain evidence="16 17">DSM 27192</strain>
    </source>
</reference>
<dbReference type="PROSITE" id="PS51285">
    <property type="entry name" value="AGC_KINASE_CTER"/>
    <property type="match status" value="1"/>
</dbReference>
<dbReference type="InterPro" id="IPR000961">
    <property type="entry name" value="AGC-kinase_C"/>
</dbReference>
<dbReference type="GO" id="GO:0005634">
    <property type="term" value="C:nucleus"/>
    <property type="evidence" value="ECO:0007669"/>
    <property type="project" value="TreeGrafter"/>
</dbReference>
<keyword evidence="2" id="KW-0723">Serine/threonine-protein kinase</keyword>
<dbReference type="FunFam" id="3.40.50.2300:FF:000342">
    <property type="entry name" value="Related to serine/threonine protein kinase"/>
    <property type="match status" value="1"/>
</dbReference>
<feature type="region of interest" description="Disordered" evidence="11">
    <location>
        <begin position="725"/>
        <end position="744"/>
    </location>
</feature>
<evidence type="ECO:0000259" key="15">
    <source>
        <dbReference type="PROSITE" id="PS51285"/>
    </source>
</evidence>
<feature type="region of interest" description="Disordered" evidence="11">
    <location>
        <begin position="617"/>
        <end position="654"/>
    </location>
</feature>
<organism evidence="16 17">
    <name type="scientific">Saitozyma podzolica</name>
    <dbReference type="NCBI Taxonomy" id="1890683"/>
    <lineage>
        <taxon>Eukaryota</taxon>
        <taxon>Fungi</taxon>
        <taxon>Dikarya</taxon>
        <taxon>Basidiomycota</taxon>
        <taxon>Agaricomycotina</taxon>
        <taxon>Tremellomycetes</taxon>
        <taxon>Tremellales</taxon>
        <taxon>Trimorphomycetaceae</taxon>
        <taxon>Saitozyma</taxon>
    </lineage>
</organism>
<feature type="compositionally biased region" description="Pro residues" evidence="11">
    <location>
        <begin position="1207"/>
        <end position="1218"/>
    </location>
</feature>
<feature type="compositionally biased region" description="Low complexity" evidence="11">
    <location>
        <begin position="351"/>
        <end position="363"/>
    </location>
</feature>
<comment type="catalytic activity">
    <reaction evidence="9">
        <text>L-seryl-[protein] + ATP = O-phospho-L-seryl-[protein] + ADP + H(+)</text>
        <dbReference type="Rhea" id="RHEA:17989"/>
        <dbReference type="Rhea" id="RHEA-COMP:9863"/>
        <dbReference type="Rhea" id="RHEA-COMP:11604"/>
        <dbReference type="ChEBI" id="CHEBI:15378"/>
        <dbReference type="ChEBI" id="CHEBI:29999"/>
        <dbReference type="ChEBI" id="CHEBI:30616"/>
        <dbReference type="ChEBI" id="CHEBI:83421"/>
        <dbReference type="ChEBI" id="CHEBI:456216"/>
        <dbReference type="EC" id="2.7.11.1"/>
    </reaction>
</comment>
<feature type="compositionally biased region" description="Low complexity" evidence="11">
    <location>
        <begin position="222"/>
        <end position="259"/>
    </location>
</feature>
<feature type="compositionally biased region" description="Low complexity" evidence="11">
    <location>
        <begin position="2717"/>
        <end position="2742"/>
    </location>
</feature>
<dbReference type="InterPro" id="IPR008271">
    <property type="entry name" value="Ser/Thr_kinase_AS"/>
</dbReference>
<feature type="compositionally biased region" description="Low complexity" evidence="11">
    <location>
        <begin position="458"/>
        <end position="474"/>
    </location>
</feature>
<dbReference type="SUPFAM" id="SSF56112">
    <property type="entry name" value="Protein kinase-like (PK-like)"/>
    <property type="match status" value="1"/>
</dbReference>
<feature type="domain" description="PAS" evidence="14">
    <location>
        <begin position="1694"/>
        <end position="1767"/>
    </location>
</feature>
<comment type="catalytic activity">
    <reaction evidence="8">
        <text>L-threonyl-[protein] + ATP = O-phospho-L-threonyl-[protein] + ADP + H(+)</text>
        <dbReference type="Rhea" id="RHEA:46608"/>
        <dbReference type="Rhea" id="RHEA-COMP:11060"/>
        <dbReference type="Rhea" id="RHEA-COMP:11605"/>
        <dbReference type="ChEBI" id="CHEBI:15378"/>
        <dbReference type="ChEBI" id="CHEBI:30013"/>
        <dbReference type="ChEBI" id="CHEBI:30616"/>
        <dbReference type="ChEBI" id="CHEBI:61977"/>
        <dbReference type="ChEBI" id="CHEBI:456216"/>
        <dbReference type="EC" id="2.7.11.1"/>
    </reaction>
</comment>
<feature type="region of interest" description="Disordered" evidence="11">
    <location>
        <begin position="1375"/>
        <end position="1475"/>
    </location>
</feature>
<evidence type="ECO:0000259" key="14">
    <source>
        <dbReference type="PROSITE" id="PS50112"/>
    </source>
</evidence>
<feature type="compositionally biased region" description="Low complexity" evidence="11">
    <location>
        <begin position="41"/>
        <end position="86"/>
    </location>
</feature>
<feature type="domain" description="Response regulatory" evidence="13">
    <location>
        <begin position="2849"/>
        <end position="2966"/>
    </location>
</feature>
<feature type="compositionally biased region" description="Polar residues" evidence="11">
    <location>
        <begin position="24"/>
        <end position="40"/>
    </location>
</feature>
<dbReference type="CDD" id="cd00130">
    <property type="entry name" value="PAS"/>
    <property type="match status" value="1"/>
</dbReference>
<keyword evidence="3 10" id="KW-0597">Phosphoprotein</keyword>
<evidence type="ECO:0000256" key="3">
    <source>
        <dbReference type="ARBA" id="ARBA00022553"/>
    </source>
</evidence>
<name>A0A427YH58_9TREE</name>
<feature type="compositionally biased region" description="Low complexity" evidence="11">
    <location>
        <begin position="2390"/>
        <end position="2402"/>
    </location>
</feature>
<dbReference type="PROSITE" id="PS50011">
    <property type="entry name" value="PROTEIN_KINASE_DOM"/>
    <property type="match status" value="1"/>
</dbReference>
<dbReference type="InterPro" id="IPR050236">
    <property type="entry name" value="Ser_Thr_kinase_AGC"/>
</dbReference>
<dbReference type="EMBL" id="RSCD01000010">
    <property type="protein sequence ID" value="RSH90466.1"/>
    <property type="molecule type" value="Genomic_DNA"/>
</dbReference>
<feature type="region of interest" description="Disordered" evidence="11">
    <location>
        <begin position="2046"/>
        <end position="2086"/>
    </location>
</feature>
<feature type="region of interest" description="Disordered" evidence="11">
    <location>
        <begin position="20"/>
        <end position="599"/>
    </location>
</feature>
<dbReference type="FunFam" id="1.10.510.10:FF:000580">
    <property type="entry name" value="AGC protein kinase"/>
    <property type="match status" value="1"/>
</dbReference>
<feature type="compositionally biased region" description="Low complexity" evidence="11">
    <location>
        <begin position="673"/>
        <end position="690"/>
    </location>
</feature>
<accession>A0A427YH58</accession>
<evidence type="ECO:0000256" key="8">
    <source>
        <dbReference type="ARBA" id="ARBA00047899"/>
    </source>
</evidence>
<dbReference type="InterPro" id="IPR000719">
    <property type="entry name" value="Prot_kinase_dom"/>
</dbReference>
<dbReference type="Pfam" id="PF00072">
    <property type="entry name" value="Response_reg"/>
    <property type="match status" value="1"/>
</dbReference>
<feature type="region of interest" description="Disordered" evidence="11">
    <location>
        <begin position="668"/>
        <end position="709"/>
    </location>
</feature>
<dbReference type="GO" id="GO:1901992">
    <property type="term" value="P:positive regulation of mitotic cell cycle phase transition"/>
    <property type="evidence" value="ECO:0007669"/>
    <property type="project" value="UniProtKB-ARBA"/>
</dbReference>
<dbReference type="InterPro" id="IPR035965">
    <property type="entry name" value="PAS-like_dom_sf"/>
</dbReference>
<sequence>MITGRKPAMSNGIFFLDEERDAAATSTSPRPCSPLTADNRSTPSPSSVSSIGSSAHTQPQSQAQPPGASTGVQQQPVPQQSGLLSPQPTPLIPTLSGHRRHTGSFAATPSFPSPLAQAITVPLNSDTSSASSHSDRDNSEDEADEQGRRGSGTASTASGTPKREAKRLSRPHSASPAPEGSRSVSPASTQKSISRPSSPPQSRPQQPTVTTPGSLLMKTKRSVSGSGLAGSLPALSSSSLRESPPRGASPASFAPAAGSRRVESIARAESSSRSSRGRSGSSGSSTGAPAVPPAPPSQAGSSPLAFGSPELFPMDDASPRRRGSVSLSPTREAKDANILGLGWGTGWETQSASGSSLGSTSGSSKDKGKGKDLMGPPSPRRERDLGRTSPPRQRRQSEFLNPLFDGRRMSIAGTGRASLGSGAVPSLSTSASMVSPLNPLPSPWASASESYAFSAPNSQASDTSSTATSTTTSAGGAIRLNRVPTSVKLATELIKSPSVTLSPPVQLVQPERTPNSSSTSTGSVPTPNPSPAGSVPTPSNVPPPQSNRELGPFTSLPAGSSKSGAIPHLDIGKGRPTSVPATPVPTRHSSTADGSLPTASSSLGLAEVVRAPSLMSMAPPSTFKQPALPVPHERTRPSLPAEPPAGLGEPFTVPNRHRYRTSMHEATFRPIVSPESGESTSSISPPTTGSARAVSNGGPSPSSATPAFGLGLNMPVQSALLAAPEAGSGSLTPGAPGPRSRLRPTAGQALHMDLAGISALGDAASHASMIMQSRQAKLQRWRPNSATNVVGVTDPSLVDESCANHAQPRGEGLLPPAFNRSTTTGTPAMLAGPRSDRQAQWGLNRADATGSAVSSPGEDLPPIPSSMRSLGRVATVAEELVSADGLSRPKRSSPVLSSNVGPSRFAASPLMGGVGMEKQASSSGVGGIEWIDWYDCYKRYKEEKIRADAAEAARSSKHPSPIKETSGASFPIPTVPEARPSPIAEDGVHEKLKDVDRRNSIEASSAIALTPVTSRDDMTIGSSLHNPLRRRSLSIRSTMTTGDPRFSPSQRRASIFDRPRQTSGGSTRSNDGPSAAAVKKKKNLVTKMEGWWNAVKSNFVPESQHPPYRPSTLGSGIKPRIPSAPSSRRGSEIPPLLTPQTALLAPMPTRRESGQSVQSLRGAISHAELRPNVGQDERRTRQELHVIPASDSADLAGLTRQSSAELLPPPPIHLPMPRAPSTVDEESSIYTRTSIDSRRRRQPNLRLELEPHVLTRESSQMTRQSSGSHRDSQKGSQHPSRPSEGTSRSSSYNSQPTYGPGLTPGVPKWEQTPSPIVAVNLDGREARENRPVAPGADITIASVRRHVKHRMSAAKAQCDSKLQLAINQITTFVEERRREEPLEPTPPDEQALDYFDGISDSPLVDMDDSEAEPGDALSQDGSRSRNVSTSRGPSRRTSISSRPGGLSASPSRRSSMLPNSPNRLRRRTSNAPRSFIGRDRIARNFSLSLERTQSASSSRSTSRSRSPMPTSTRGLLTSGHLNVEEAVEADRQFLAALQELIVIATDLLEMSVNALVSRPTACSEIVQKLQKIGQNWDEHDDWPGRNWYVDILMAVANLSRVLEWWEAEKGFWNFDNEDENEPIVFIMKPPNVKEESRFDQDFKAALERPPRPLSLSVPEPTSAVSLEVPSPDSAGQYTGKTAQAPKSETPKAQDASDLRSLAEHAKSVNIVMELSLQGEEIQYINDAIMEVTGRDPEDVLFKPINEILAPADATTFTEATQTLLEDDNNTVQLRVRFEVHELDSGDDEHREPGPVYIELEGVGMLMRENDEPSHTMWVLKPVPATQVDDITDAAFPRGGYISTEGILCRICEREIVTWFFEKHNETCDAVHRLEAEITESDECLHDLYQTVAKLNAEVEEGSPTSSSPHQGVVFYTLPECLSNGHNDVPLDPQGVESRKISRGHLEGVESILAVAKQIETPSVRDDEADLPFNLQRYMDAESEDRLARITRWQKPQTTDRALNLLFTHVEEQLRRKQKAIARMQSTIRYSEKTRHEWEDKVDRMLAERDEGSPSESGSDGVHDITTSPTEPTGDGPDHSPPGHRKIAPQARLPITQGHPQRQISALPEGATTTHPTPAPPSSAPPTPAIAAPSNPPTMLLPPPLTVPIPPMGKLEIKLPPPSPLLGPEKTHARRVSTSRGMRDAPLSPRIPSAALQARAAQPSIKDFEIIKPISRGAFGSVYLAKKVATGDYFAIKALKKSDMIAKNQITNVKAERTILMNQASSPYVAKLFFSFQSKDYLYLVMEYLNGGDCATLVKTLGGLPEEWARNYIAEVALGLEYLHARNIVHRDIKPDNLLIDSKGHLKLTDFGLSRIGLLNRQVGGPRPAFLRGTSLRGSSRTHRPQAHRTSSISSVDSPMMSPEGHPAPPPSHLGPSYFSQVPDSVSADESSGSESGGIIPKHLRQMSTATKLSSNPDTPSISGREPPRFVGTPDYLAPESILGIGTDDRAVDWWALGVVLYEFLYGIPPFHAETPEKVFDNVISRRINWHDDEIEISAEAHDLMDRLMCSNPKERLGARGAEEVKKHAFFAGINWATITTSEASFVPEVTDPESTDYFDSRGAVHAFHDDDSMPQVLKAAPAEVSPNAARDMEAVMEDMTTQDDFGAFNFKNLPVLKQANDDVIRKLRVDSMAPLGSAIESGFAGRERQRSSPSKARQRSNRKTSDLSSVNGPPSPSTSTSSAASTPSRASIPPSTPGTGTVPPMPIMPQHFRRPSELHALNALDRVKSSEDADLSRRNSAPTRVRAGSSSSLSDRSASMELWQKRRQVSLNADVASNGGASALGLVSRLDSPGSSQSLGSGSQDRALDVLIAEDNPISQKILETLLTRMGCRCVCVEDGPQALAQTMGSIKFDVIICDIHMPVVNGEQVARMIRSTNNHNQNTPIIAATSYDEHQVLTEEGTLFSAVLAKPVSKTDLIKCLAKVGFVLSSAAATNTSDALSSSASFTTSTTTERTSV</sequence>
<feature type="region of interest" description="Disordered" evidence="11">
    <location>
        <begin position="2768"/>
        <end position="2799"/>
    </location>
</feature>
<evidence type="ECO:0000256" key="5">
    <source>
        <dbReference type="ARBA" id="ARBA00022741"/>
    </source>
</evidence>
<feature type="compositionally biased region" description="Low complexity" evidence="11">
    <location>
        <begin position="1279"/>
        <end position="1291"/>
    </location>
</feature>
<dbReference type="CDD" id="cd17546">
    <property type="entry name" value="REC_hyHK_CKI1_RcsC-like"/>
    <property type="match status" value="1"/>
</dbReference>
<dbReference type="SUPFAM" id="SSF52172">
    <property type="entry name" value="CheY-like"/>
    <property type="match status" value="1"/>
</dbReference>
<feature type="compositionally biased region" description="Polar residues" evidence="11">
    <location>
        <begin position="1061"/>
        <end position="1072"/>
    </location>
</feature>
<keyword evidence="7" id="KW-0067">ATP-binding</keyword>
<feature type="compositionally biased region" description="Low complexity" evidence="11">
    <location>
        <begin position="2789"/>
        <end position="2799"/>
    </location>
</feature>
<feature type="compositionally biased region" description="Polar residues" evidence="11">
    <location>
        <begin position="1034"/>
        <end position="1052"/>
    </location>
</feature>
<dbReference type="EC" id="2.7.11.1" evidence="1"/>
<feature type="modified residue" description="4-aspartylphosphate" evidence="10">
    <location>
        <position position="2899"/>
    </location>
</feature>
<feature type="region of interest" description="Disordered" evidence="11">
    <location>
        <begin position="1487"/>
        <end position="1517"/>
    </location>
</feature>
<dbReference type="SMART" id="SM00220">
    <property type="entry name" value="S_TKc"/>
    <property type="match status" value="1"/>
</dbReference>
<evidence type="ECO:0000313" key="16">
    <source>
        <dbReference type="EMBL" id="RSH90466.1"/>
    </source>
</evidence>
<dbReference type="InterPro" id="IPR001789">
    <property type="entry name" value="Sig_transdc_resp-reg_receiver"/>
</dbReference>
<feature type="region of interest" description="Disordered" evidence="11">
    <location>
        <begin position="808"/>
        <end position="833"/>
    </location>
</feature>
<feature type="region of interest" description="Disordered" evidence="11">
    <location>
        <begin position="2108"/>
        <end position="2146"/>
    </location>
</feature>
<proteinExistence type="predicted"/>
<feature type="compositionally biased region" description="Polar residues" evidence="11">
    <location>
        <begin position="1673"/>
        <end position="1686"/>
    </location>
</feature>
<feature type="compositionally biased region" description="Low complexity" evidence="11">
    <location>
        <begin position="513"/>
        <end position="525"/>
    </location>
</feature>
<feature type="compositionally biased region" description="Polar residues" evidence="11">
    <location>
        <begin position="445"/>
        <end position="457"/>
    </location>
</feature>
<gene>
    <name evidence="16" type="ORF">EHS25_001071</name>
</gene>
<feature type="compositionally biased region" description="Polar residues" evidence="11">
    <location>
        <begin position="1448"/>
        <end position="1462"/>
    </location>
</feature>
<dbReference type="SMART" id="SM00091">
    <property type="entry name" value="PAS"/>
    <property type="match status" value="1"/>
</dbReference>
<dbReference type="PROSITE" id="PS50110">
    <property type="entry name" value="RESPONSE_REGULATORY"/>
    <property type="match status" value="1"/>
</dbReference>
<evidence type="ECO:0000256" key="4">
    <source>
        <dbReference type="ARBA" id="ARBA00022679"/>
    </source>
</evidence>
<evidence type="ECO:0000259" key="12">
    <source>
        <dbReference type="PROSITE" id="PS50011"/>
    </source>
</evidence>
<keyword evidence="5" id="KW-0547">Nucleotide-binding</keyword>
<protein>
    <recommendedName>
        <fullName evidence="1">non-specific serine/threonine protein kinase</fullName>
        <ecNumber evidence="1">2.7.11.1</ecNumber>
    </recommendedName>
</protein>
<dbReference type="Gene3D" id="3.30.450.20">
    <property type="entry name" value="PAS domain"/>
    <property type="match status" value="1"/>
</dbReference>
<dbReference type="PROSITE" id="PS00108">
    <property type="entry name" value="PROTEIN_KINASE_ST"/>
    <property type="match status" value="1"/>
</dbReference>
<dbReference type="CDD" id="cd05611">
    <property type="entry name" value="STKc_Rim15_like"/>
    <property type="match status" value="1"/>
</dbReference>
<feature type="compositionally biased region" description="Low complexity" evidence="11">
    <location>
        <begin position="267"/>
        <end position="289"/>
    </location>
</feature>
<dbReference type="GO" id="GO:0004674">
    <property type="term" value="F:protein serine/threonine kinase activity"/>
    <property type="evidence" value="ECO:0007669"/>
    <property type="project" value="UniProtKB-KW"/>
</dbReference>
<feature type="region of interest" description="Disordered" evidence="11">
    <location>
        <begin position="1101"/>
        <end position="1135"/>
    </location>
</feature>
<evidence type="ECO:0000256" key="6">
    <source>
        <dbReference type="ARBA" id="ARBA00022777"/>
    </source>
</evidence>
<feature type="compositionally biased region" description="Polar residues" evidence="11">
    <location>
        <begin position="1256"/>
        <end position="1267"/>
    </location>
</feature>
<feature type="compositionally biased region" description="Pro residues" evidence="11">
    <location>
        <begin position="2116"/>
        <end position="2146"/>
    </location>
</feature>
<dbReference type="InterPro" id="IPR011009">
    <property type="entry name" value="Kinase-like_dom_sf"/>
</dbReference>
<feature type="region of interest" description="Disordered" evidence="11">
    <location>
        <begin position="1649"/>
        <end position="1697"/>
    </location>
</feature>
<dbReference type="InterPro" id="IPR011006">
    <property type="entry name" value="CheY-like_superfamily"/>
</dbReference>
<feature type="region of interest" description="Disordered" evidence="11">
    <location>
        <begin position="1203"/>
        <end position="1311"/>
    </location>
</feature>
<feature type="compositionally biased region" description="Low complexity" evidence="11">
    <location>
        <begin position="1487"/>
        <end position="1513"/>
    </location>
</feature>
<dbReference type="GO" id="GO:0000160">
    <property type="term" value="P:phosphorelay signal transduction system"/>
    <property type="evidence" value="ECO:0007669"/>
    <property type="project" value="InterPro"/>
</dbReference>
<keyword evidence="4" id="KW-0808">Transferase</keyword>
<feature type="domain" description="Protein kinase" evidence="12">
    <location>
        <begin position="2207"/>
        <end position="2570"/>
    </location>
</feature>
<comment type="caution">
    <text evidence="16">The sequence shown here is derived from an EMBL/GenBank/DDBJ whole genome shotgun (WGS) entry which is preliminary data.</text>
</comment>
<dbReference type="SMART" id="SM00448">
    <property type="entry name" value="REC"/>
    <property type="match status" value="1"/>
</dbReference>
<evidence type="ECO:0000256" key="9">
    <source>
        <dbReference type="ARBA" id="ARBA00048679"/>
    </source>
</evidence>
<dbReference type="Gene3D" id="3.30.200.20">
    <property type="entry name" value="Phosphorylase Kinase, domain 1"/>
    <property type="match status" value="1"/>
</dbReference>
<feature type="compositionally biased region" description="Basic and acidic residues" evidence="11">
    <location>
        <begin position="1688"/>
        <end position="1697"/>
    </location>
</feature>
<feature type="domain" description="AGC-kinase C-terminal" evidence="15">
    <location>
        <begin position="2571"/>
        <end position="2660"/>
    </location>
</feature>
<feature type="region of interest" description="Disordered" evidence="11">
    <location>
        <begin position="2680"/>
        <end position="2750"/>
    </location>
</feature>
<feature type="compositionally biased region" description="Polar residues" evidence="11">
    <location>
        <begin position="426"/>
        <end position="435"/>
    </location>
</feature>
<feature type="compositionally biased region" description="Polar residues" evidence="11">
    <location>
        <begin position="182"/>
        <end position="191"/>
    </location>
</feature>
<evidence type="ECO:0000256" key="7">
    <source>
        <dbReference type="ARBA" id="ARBA00022840"/>
    </source>
</evidence>
<evidence type="ECO:0000259" key="13">
    <source>
        <dbReference type="PROSITE" id="PS50110"/>
    </source>
</evidence>
<feature type="compositionally biased region" description="Basic and acidic residues" evidence="11">
    <location>
        <begin position="2768"/>
        <end position="2777"/>
    </location>
</feature>
<dbReference type="PANTHER" id="PTHR24356">
    <property type="entry name" value="SERINE/THREONINE-PROTEIN KINASE"/>
    <property type="match status" value="1"/>
</dbReference>
<evidence type="ECO:0000256" key="1">
    <source>
        <dbReference type="ARBA" id="ARBA00012513"/>
    </source>
</evidence>
<feature type="compositionally biased region" description="Polar residues" evidence="11">
    <location>
        <begin position="2445"/>
        <end position="2461"/>
    </location>
</feature>
<dbReference type="Pfam" id="PF00069">
    <property type="entry name" value="Pkinase"/>
    <property type="match status" value="2"/>
</dbReference>
<evidence type="ECO:0000256" key="11">
    <source>
        <dbReference type="SAM" id="MobiDB-lite"/>
    </source>
</evidence>
<feature type="region of interest" description="Disordered" evidence="11">
    <location>
        <begin position="1018"/>
        <end position="1079"/>
    </location>
</feature>
<feature type="region of interest" description="Disordered" evidence="11">
    <location>
        <begin position="2368"/>
        <end position="2470"/>
    </location>
</feature>
<keyword evidence="17" id="KW-1185">Reference proteome</keyword>
<dbReference type="InterPro" id="IPR000014">
    <property type="entry name" value="PAS"/>
</dbReference>
<dbReference type="PANTHER" id="PTHR24356:SF1">
    <property type="entry name" value="SERINE_THREONINE-PROTEIN KINASE GREATWALL"/>
    <property type="match status" value="1"/>
</dbReference>
<feature type="compositionally biased region" description="Polar residues" evidence="11">
    <location>
        <begin position="1419"/>
        <end position="1441"/>
    </location>
</feature>
<dbReference type="OrthoDB" id="162894at2759"/>
<evidence type="ECO:0000256" key="2">
    <source>
        <dbReference type="ARBA" id="ARBA00022527"/>
    </source>
</evidence>
<dbReference type="FunFam" id="1.10.510.10:FF:000340">
    <property type="entry name" value="Serine threonine protein kinase"/>
    <property type="match status" value="1"/>
</dbReference>
<feature type="region of interest" description="Disordered" evidence="11">
    <location>
        <begin position="951"/>
        <end position="982"/>
    </location>
</feature>
<dbReference type="Gene3D" id="3.40.50.2300">
    <property type="match status" value="1"/>
</dbReference>
<evidence type="ECO:0000256" key="10">
    <source>
        <dbReference type="PROSITE-ProRule" id="PRU00169"/>
    </source>
</evidence>
<dbReference type="PROSITE" id="PS50112">
    <property type="entry name" value="PAS"/>
    <property type="match status" value="1"/>
</dbReference>